<keyword evidence="4" id="KW-1185">Reference proteome</keyword>
<keyword evidence="1" id="KW-0175">Coiled coil</keyword>
<proteinExistence type="predicted"/>
<evidence type="ECO:0000256" key="2">
    <source>
        <dbReference type="SAM" id="MobiDB-lite"/>
    </source>
</evidence>
<feature type="coiled-coil region" evidence="1">
    <location>
        <begin position="356"/>
        <end position="393"/>
    </location>
</feature>
<sequence>MPLYYHSPPVAVDQPVLAGQPSPPPLFYHAAPHLVDPSPDAQIPPGAPVEPLPYGASHVGPSPPPGCPGGGYWSQHGFFPVSRDAIPASVPQPVILPTAMPAIPPPGYHVATADGKIRSFSSGSGMTISIAVPCATCGHGFYQENLSQDSCRPCRRIKRRARITQEIMQEELESFRKEQAEAWAKLREEEKNKEEQKLKEEAEAKARAVAYYQQLEYEKARHAAEQEALRKLTEEAATQKIELEATRKRTEELARQLAEAETLRKYSETMQKDLQNSLIQAEQAKKLAEAEFARQRAEEELARQKAEQAKKEAEYAAAQEQQRHIAYTQYIYQQKMELDRLRAEETARKEAEEIGRKKFQEDYEAAQKALADKKKAEEEAEIAKQVAAAISEQQYRIHQEQNDRIVKEKVHAEALKAQAAEFARQEAAKKLTVYVDLDEAQERSLIREEIRKQLQGSVTDEDLQRRFQALRPEDIAVPPVKPQKINIQWEA</sequence>
<accession>U4L3M7</accession>
<feature type="region of interest" description="Disordered" evidence="2">
    <location>
        <begin position="40"/>
        <end position="61"/>
    </location>
</feature>
<evidence type="ECO:0000313" key="4">
    <source>
        <dbReference type="Proteomes" id="UP000018144"/>
    </source>
</evidence>
<protein>
    <submittedName>
        <fullName evidence="3">Uncharacterized protein</fullName>
    </submittedName>
</protein>
<gene>
    <name evidence="3" type="ORF">PCON_09776</name>
</gene>
<organism evidence="3 4">
    <name type="scientific">Pyronema omphalodes (strain CBS 100304)</name>
    <name type="common">Pyronema confluens</name>
    <dbReference type="NCBI Taxonomy" id="1076935"/>
    <lineage>
        <taxon>Eukaryota</taxon>
        <taxon>Fungi</taxon>
        <taxon>Dikarya</taxon>
        <taxon>Ascomycota</taxon>
        <taxon>Pezizomycotina</taxon>
        <taxon>Pezizomycetes</taxon>
        <taxon>Pezizales</taxon>
        <taxon>Pyronemataceae</taxon>
        <taxon>Pyronema</taxon>
    </lineage>
</organism>
<dbReference type="OrthoDB" id="10403443at2759"/>
<evidence type="ECO:0000313" key="3">
    <source>
        <dbReference type="EMBL" id="CCX10183.1"/>
    </source>
</evidence>
<dbReference type="STRING" id="1076935.U4L3M7"/>
<feature type="coiled-coil region" evidence="1">
    <location>
        <begin position="158"/>
        <end position="323"/>
    </location>
</feature>
<evidence type="ECO:0000256" key="1">
    <source>
        <dbReference type="SAM" id="Coils"/>
    </source>
</evidence>
<name>U4L3M7_PYROM</name>
<dbReference type="AlphaFoldDB" id="U4L3M7"/>
<reference evidence="3 4" key="1">
    <citation type="journal article" date="2013" name="PLoS Genet.">
        <title>The genome and development-dependent transcriptomes of Pyronema confluens: a window into fungal evolution.</title>
        <authorList>
            <person name="Traeger S."/>
            <person name="Altegoer F."/>
            <person name="Freitag M."/>
            <person name="Gabaldon T."/>
            <person name="Kempken F."/>
            <person name="Kumar A."/>
            <person name="Marcet-Houben M."/>
            <person name="Poggeler S."/>
            <person name="Stajich J.E."/>
            <person name="Nowrousian M."/>
        </authorList>
    </citation>
    <scope>NUCLEOTIDE SEQUENCE [LARGE SCALE GENOMIC DNA]</scope>
    <source>
        <strain evidence="4">CBS 100304</strain>
        <tissue evidence="3">Vegetative mycelium</tissue>
    </source>
</reference>
<dbReference type="EMBL" id="HF935519">
    <property type="protein sequence ID" value="CCX10183.1"/>
    <property type="molecule type" value="Genomic_DNA"/>
</dbReference>
<dbReference type="Proteomes" id="UP000018144">
    <property type="component" value="Unassembled WGS sequence"/>
</dbReference>